<evidence type="ECO:0000256" key="1">
    <source>
        <dbReference type="ARBA" id="ARBA00000424"/>
    </source>
</evidence>
<dbReference type="GO" id="GO:0008270">
    <property type="term" value="F:zinc ion binding"/>
    <property type="evidence" value="ECO:0007669"/>
    <property type="project" value="InterPro"/>
</dbReference>
<dbReference type="GO" id="GO:0006508">
    <property type="term" value="P:proteolysis"/>
    <property type="evidence" value="ECO:0007669"/>
    <property type="project" value="UniProtKB-KW"/>
</dbReference>
<gene>
    <name evidence="18" type="ORF">NCTC10738_02307</name>
</gene>
<evidence type="ECO:0000313" key="19">
    <source>
        <dbReference type="Proteomes" id="UP000254069"/>
    </source>
</evidence>
<comment type="catalytic activity">
    <reaction evidence="1">
        <text>Digestion of native collagen in the triple helical region at Xaa-|-Gly bonds. With synthetic peptides, a preference is shown for Gly at P3 and P1', Pro and Ala at P2 and P2', and hydroxyproline, Ala or Arg at P3'.</text>
        <dbReference type="EC" id="3.4.24.3"/>
    </reaction>
</comment>
<feature type="chain" id="PRO_5016714507" description="microbial collagenase" evidence="15">
    <location>
        <begin position="25"/>
        <end position="1059"/>
    </location>
</feature>
<evidence type="ECO:0000256" key="14">
    <source>
        <dbReference type="SAM" id="MobiDB-lite"/>
    </source>
</evidence>
<feature type="signal peptide" evidence="15">
    <location>
        <begin position="1"/>
        <end position="24"/>
    </location>
</feature>
<evidence type="ECO:0000259" key="17">
    <source>
        <dbReference type="Pfam" id="PF08453"/>
    </source>
</evidence>
<protein>
    <recommendedName>
        <fullName evidence="4">microbial collagenase</fullName>
        <ecNumber evidence="4">3.4.24.3</ecNumber>
    </recommendedName>
</protein>
<dbReference type="GO" id="GO:0005576">
    <property type="term" value="C:extracellular region"/>
    <property type="evidence" value="ECO:0007669"/>
    <property type="project" value="UniProtKB-SubCell"/>
</dbReference>
<dbReference type="GO" id="GO:0004222">
    <property type="term" value="F:metalloendopeptidase activity"/>
    <property type="evidence" value="ECO:0007669"/>
    <property type="project" value="UniProtKB-EC"/>
</dbReference>
<comment type="cofactor">
    <cofactor evidence="2">
        <name>Zn(2+)</name>
        <dbReference type="ChEBI" id="CHEBI:29105"/>
    </cofactor>
</comment>
<evidence type="ECO:0000256" key="4">
    <source>
        <dbReference type="ARBA" id="ARBA00012653"/>
    </source>
</evidence>
<evidence type="ECO:0000313" key="18">
    <source>
        <dbReference type="EMBL" id="SUI74843.1"/>
    </source>
</evidence>
<dbReference type="Pfam" id="PF04151">
    <property type="entry name" value="PPC"/>
    <property type="match status" value="2"/>
</dbReference>
<organism evidence="18 19">
    <name type="scientific">Shewanella algae</name>
    <dbReference type="NCBI Taxonomy" id="38313"/>
    <lineage>
        <taxon>Bacteria</taxon>
        <taxon>Pseudomonadati</taxon>
        <taxon>Pseudomonadota</taxon>
        <taxon>Gammaproteobacteria</taxon>
        <taxon>Alteromonadales</taxon>
        <taxon>Shewanellaceae</taxon>
        <taxon>Shewanella</taxon>
    </lineage>
</organism>
<keyword evidence="5" id="KW-0964">Secreted</keyword>
<proteinExistence type="predicted"/>
<feature type="region of interest" description="Disordered" evidence="14">
    <location>
        <begin position="23"/>
        <end position="42"/>
    </location>
</feature>
<comment type="subcellular location">
    <subcellularLocation>
        <location evidence="3">Secreted</location>
    </subcellularLocation>
</comment>
<keyword evidence="11" id="KW-0482">Metalloprotease</keyword>
<dbReference type="Gene3D" id="3.40.30.160">
    <property type="entry name" value="Collagenase ColT, N-terminal domain"/>
    <property type="match status" value="1"/>
</dbReference>
<evidence type="ECO:0000256" key="13">
    <source>
        <dbReference type="PIRSR" id="PIRSR602169-1"/>
    </source>
</evidence>
<evidence type="ECO:0000256" key="15">
    <source>
        <dbReference type="SAM" id="SignalP"/>
    </source>
</evidence>
<feature type="region of interest" description="Disordered" evidence="14">
    <location>
        <begin position="53"/>
        <end position="88"/>
    </location>
</feature>
<evidence type="ECO:0000256" key="8">
    <source>
        <dbReference type="ARBA" id="ARBA00022729"/>
    </source>
</evidence>
<dbReference type="InterPro" id="IPR007280">
    <property type="entry name" value="Peptidase_C_arc/bac"/>
</dbReference>
<dbReference type="EMBL" id="UGYO01000001">
    <property type="protein sequence ID" value="SUI74843.1"/>
    <property type="molecule type" value="Genomic_DNA"/>
</dbReference>
<dbReference type="PANTHER" id="PTHR13062">
    <property type="entry name" value="COLLAGENASE"/>
    <property type="match status" value="1"/>
</dbReference>
<feature type="compositionally biased region" description="Low complexity" evidence="14">
    <location>
        <begin position="23"/>
        <end position="37"/>
    </location>
</feature>
<dbReference type="InterPro" id="IPR002169">
    <property type="entry name" value="Peptidase_M9A/M9B"/>
</dbReference>
<feature type="region of interest" description="Disordered" evidence="14">
    <location>
        <begin position="817"/>
        <end position="841"/>
    </location>
</feature>
<keyword evidence="9 18" id="KW-0378">Hydrolase</keyword>
<dbReference type="Pfam" id="PF01752">
    <property type="entry name" value="Peptidase_M9"/>
    <property type="match status" value="1"/>
</dbReference>
<sequence>MKISPLVASIGLLSGMAFSQQTFAQPSSPQASSPHPAARLHGHPLLPAQANEQARLASHARLKREANSQAKRQTKASLPAPPQAFSSQSVANQVIEGHAVDKKPPQKRQAVESLNLMSRSAAGDLQMQADSSCDELTGLNGQALVDALSAATPACVGAFYSLVGSQATASFSQANVLAVANAIDGRAESYTGTDIQGLESLINFVRAALYVQFYHPEDVPAYDASVTTALSGALDSLFNNPKSWTVSEANAGVLKEALILVDSANLGAEFNWVTIKVLNEYDSDWQALFGMNAAANAVFTTLFRAQWNDEMQALFARDQSILDALNQFQLEQRQLLGTNAEYLLVNAVREMSRLYYIEAMKPRVTTLVKAVIDSSSKEDSSRAIWLAAAEMADYYDRSQCDYYGICGFKYQLEQDTLSFNWKCSDTLKMRAQDLYQDQASWICEVLSGQETYFHSKLETGNTPVSEDNNDDLELVIFNSSGDYQSFAGSFFGINTDNGGMYLEGSPAGLKNQARFIAYEAEWRRPDFHVWNLQHEYVHYLDGRFNLHGDFARGMSADTIWWVEGLAEYISYRDANTAAIALGETKAFALSQIFKNTYDSGQDRVYRWGYLAVRFMFERHMDDVRQILSLLRSDNYSEYQALIDGIGSRYDNEWYSWLTSGLSTADNGIVDKGPSDIDAAPSGREGNWSGPGGNISRDFAPCTVSDESYRYQEGMTPLLDVPIECIDSKNGRASLVFANEQRSDQELWIKVGDGWGDADIYFSSQGWASAENNEGLGIGNGNHEVIKVRLNPDSYWHYLTLAGEFGGVDLLLSTTEVEADPDPAQGGGDGDGGEPVDCGAPSTDYGQLQAGKNECLSGDRSSFYVWVEEDNTSLTFSLGGGSGDADLYYAADTWAGTAHYDAFAKTAGNSETLTVTANRGWRYLAVESDSQYAGVSLSLKVATAGEPLPSVLENACATKAPQSYSELQSGAAICAASGRGDFYFYVAEGTQEIEVVTGHGSGDVSLYGGTSWPTANSYQQSSTQQGNAERLLLQAPSEGWYYLMLDGANAEGVSIQMQAR</sequence>
<keyword evidence="8 15" id="KW-0732">Signal</keyword>
<keyword evidence="7" id="KW-0479">Metal-binding</keyword>
<dbReference type="InterPro" id="IPR013661">
    <property type="entry name" value="Peptidase_M9_N_dom"/>
</dbReference>
<feature type="domain" description="Peptidase C-terminal archaeal/bacterial" evidence="16">
    <location>
        <begin position="861"/>
        <end position="926"/>
    </location>
</feature>
<dbReference type="AlphaFoldDB" id="A0A380A6H9"/>
<dbReference type="PRINTS" id="PR00931">
    <property type="entry name" value="MICOLLPTASE"/>
</dbReference>
<evidence type="ECO:0000256" key="12">
    <source>
        <dbReference type="ARBA" id="ARBA00023145"/>
    </source>
</evidence>
<evidence type="ECO:0000256" key="7">
    <source>
        <dbReference type="ARBA" id="ARBA00022723"/>
    </source>
</evidence>
<accession>A0A380A6H9</accession>
<dbReference type="Proteomes" id="UP000254069">
    <property type="component" value="Unassembled WGS sequence"/>
</dbReference>
<dbReference type="PANTHER" id="PTHR13062:SF9">
    <property type="entry name" value="MICROBIAL COLLAGENASE"/>
    <property type="match status" value="1"/>
</dbReference>
<evidence type="ECO:0000256" key="2">
    <source>
        <dbReference type="ARBA" id="ARBA00001947"/>
    </source>
</evidence>
<feature type="domain" description="Peptidase M9 collagenase N-terminal" evidence="17">
    <location>
        <begin position="133"/>
        <end position="312"/>
    </location>
</feature>
<evidence type="ECO:0000256" key="10">
    <source>
        <dbReference type="ARBA" id="ARBA00022833"/>
    </source>
</evidence>
<evidence type="ECO:0000256" key="9">
    <source>
        <dbReference type="ARBA" id="ARBA00022801"/>
    </source>
</evidence>
<evidence type="ECO:0000259" key="16">
    <source>
        <dbReference type="Pfam" id="PF04151"/>
    </source>
</evidence>
<evidence type="ECO:0000256" key="11">
    <source>
        <dbReference type="ARBA" id="ARBA00023049"/>
    </source>
</evidence>
<feature type="domain" description="Peptidase C-terminal archaeal/bacterial" evidence="16">
    <location>
        <begin position="980"/>
        <end position="1045"/>
    </location>
</feature>
<keyword evidence="10" id="KW-0862">Zinc</keyword>
<reference evidence="18 19" key="1">
    <citation type="submission" date="2018-06" db="EMBL/GenBank/DDBJ databases">
        <authorList>
            <consortium name="Pathogen Informatics"/>
            <person name="Doyle S."/>
        </authorList>
    </citation>
    <scope>NUCLEOTIDE SEQUENCE [LARGE SCALE GENOMIC DNA]</scope>
    <source>
        <strain evidence="18 19">NCTC10738</strain>
    </source>
</reference>
<name>A0A380A6H9_9GAMM</name>
<feature type="active site" evidence="13">
    <location>
        <position position="535"/>
    </location>
</feature>
<keyword evidence="12" id="KW-0865">Zymogen</keyword>
<dbReference type="Gene3D" id="2.60.120.380">
    <property type="match status" value="2"/>
</dbReference>
<evidence type="ECO:0000256" key="5">
    <source>
        <dbReference type="ARBA" id="ARBA00022525"/>
    </source>
</evidence>
<keyword evidence="6" id="KW-0645">Protease</keyword>
<dbReference type="Gene3D" id="1.10.390.20">
    <property type="match status" value="1"/>
</dbReference>
<dbReference type="EC" id="3.4.24.3" evidence="4"/>
<dbReference type="Pfam" id="PF08453">
    <property type="entry name" value="Peptidase_M9_N"/>
    <property type="match status" value="1"/>
</dbReference>
<keyword evidence="19" id="KW-1185">Reference proteome</keyword>
<evidence type="ECO:0000256" key="3">
    <source>
        <dbReference type="ARBA" id="ARBA00004613"/>
    </source>
</evidence>
<evidence type="ECO:0000256" key="6">
    <source>
        <dbReference type="ARBA" id="ARBA00022670"/>
    </source>
</evidence>